<dbReference type="KEGG" id="tact:SG35_023855"/>
<dbReference type="Proteomes" id="UP000032568">
    <property type="component" value="Chromosome"/>
</dbReference>
<keyword evidence="2" id="KW-1185">Reference proteome</keyword>
<reference evidence="1 2" key="2">
    <citation type="journal article" date="2022" name="Mar. Drugs">
        <title>Bioassay-Guided Fractionation Leads to the Detection of Cholic Acid Generated by the Rare Thalassomonas sp.</title>
        <authorList>
            <person name="Pheiffer F."/>
            <person name="Schneider Y.K."/>
            <person name="Hansen E.H."/>
            <person name="Andersen J.H."/>
            <person name="Isaksson J."/>
            <person name="Busche T."/>
            <person name="R C."/>
            <person name="Kalinowski J."/>
            <person name="Zyl L.V."/>
            <person name="Trindade M."/>
        </authorList>
    </citation>
    <scope>NUCLEOTIDE SEQUENCE [LARGE SCALE GENOMIC DNA]</scope>
    <source>
        <strain evidence="1 2">A5K-106</strain>
    </source>
</reference>
<organism evidence="1 2">
    <name type="scientific">Thalassomonas actiniarum</name>
    <dbReference type="NCBI Taxonomy" id="485447"/>
    <lineage>
        <taxon>Bacteria</taxon>
        <taxon>Pseudomonadati</taxon>
        <taxon>Pseudomonadota</taxon>
        <taxon>Gammaproteobacteria</taxon>
        <taxon>Alteromonadales</taxon>
        <taxon>Colwelliaceae</taxon>
        <taxon>Thalassomonas</taxon>
    </lineage>
</organism>
<evidence type="ECO:0000313" key="1">
    <source>
        <dbReference type="EMBL" id="WDD98276.1"/>
    </source>
</evidence>
<reference evidence="1 2" key="1">
    <citation type="journal article" date="2015" name="Genome Announc.">
        <title>Draft Genome Sequences of Marine Isolates of Thalassomonas viridans and Thalassomonas actiniarum.</title>
        <authorList>
            <person name="Olonade I."/>
            <person name="van Zyl L.J."/>
            <person name="Trindade M."/>
        </authorList>
    </citation>
    <scope>NUCLEOTIDE SEQUENCE [LARGE SCALE GENOMIC DNA]</scope>
    <source>
        <strain evidence="1 2">A5K-106</strain>
    </source>
</reference>
<dbReference type="RefSeq" id="WP_274055271.1">
    <property type="nucleotide sequence ID" value="NZ_CP059735.1"/>
</dbReference>
<evidence type="ECO:0000313" key="2">
    <source>
        <dbReference type="Proteomes" id="UP000032568"/>
    </source>
</evidence>
<dbReference type="EMBL" id="CP059735">
    <property type="protein sequence ID" value="WDD98276.1"/>
    <property type="molecule type" value="Genomic_DNA"/>
</dbReference>
<name>A0AAE9YRK1_9GAMM</name>
<protein>
    <submittedName>
        <fullName evidence="1">Uncharacterized protein</fullName>
    </submittedName>
</protein>
<accession>A0AAE9YRK1</accession>
<dbReference type="AlphaFoldDB" id="A0AAE9YRK1"/>
<sequence length="140" mass="16621">MLKDTTVELFISLIQGDYPYRTIAWNTHGEYKDFKDKYLINLTVHEQVLLFEKAYRIINSPEDVRTLLSASYDWAVPYYKKYLSTFINEIDEVKKRAYFDYIHQKILHLKSLNVGVTFPGEIKQFMNESCKFYAIDNPLS</sequence>
<gene>
    <name evidence="1" type="ORF">SG35_023855</name>
</gene>
<proteinExistence type="predicted"/>